<name>A0A1B1S7R9_9BACT</name>
<dbReference type="InterPro" id="IPR012337">
    <property type="entry name" value="RNaseH-like_sf"/>
</dbReference>
<dbReference type="Proteomes" id="UP000186351">
    <property type="component" value="Chromosome"/>
</dbReference>
<dbReference type="GO" id="GO:0003677">
    <property type="term" value="F:DNA binding"/>
    <property type="evidence" value="ECO:0007669"/>
    <property type="project" value="InterPro"/>
</dbReference>
<dbReference type="EMBL" id="CP015402">
    <property type="protein sequence ID" value="ANU63269.1"/>
    <property type="molecule type" value="Genomic_DNA"/>
</dbReference>
<evidence type="ECO:0000313" key="2">
    <source>
        <dbReference type="EMBL" id="ANU62837.1"/>
    </source>
</evidence>
<dbReference type="OrthoDB" id="634338at2"/>
<dbReference type="GO" id="GO:0004803">
    <property type="term" value="F:transposase activity"/>
    <property type="evidence" value="ECO:0007669"/>
    <property type="project" value="InterPro"/>
</dbReference>
<feature type="domain" description="Transposase IS4-like" evidence="1">
    <location>
        <begin position="180"/>
        <end position="352"/>
    </location>
</feature>
<protein>
    <recommendedName>
        <fullName evidence="1">Transposase IS4-like domain-containing protein</fullName>
    </recommendedName>
</protein>
<dbReference type="KEGG" id="pary:A4V02_03260"/>
<accession>A0A1B1S7R9</accession>
<dbReference type="KEGG" id="pary:A4V02_05715"/>
<sequence>MNVLAILKDFTFRCKSVFENTTTKMSKRFLNWLILTIRTVALIPGKVNFTRLSRYGGRTAKTFASNFKTSVDWMKVNIGMAQDCFGPTDDMAVAIDPSFISKAGRLTYGIGRFWSGVAQRVKRGLEIMAIGAISLSKHTCVMLGAVQSPDFRTLESEKQMSMLDWYVALVRSKATELLSLTDILVADAFFSKYEFVNEVIGMGFRFVGRLRANSYLRYLAIPDSSAPRRRGRKKKYGEKVDFSNLDMSVFTSFIYEDSKGNKTRCHTAVVHSRALKRDIRIVVCPVENGESLLYFSTDTDMRPEKIIGFYRTRFQIEFGIRDAKQFTGLQSQQTRDKARLDFAFNLSFTALNVCKEVIRKDYPDLSVAQFKRLMFESYLASTIISTCGKSPHLKIIQKINHRLAQLAA</sequence>
<proteinExistence type="predicted"/>
<evidence type="ECO:0000313" key="5">
    <source>
        <dbReference type="Proteomes" id="UP000186351"/>
    </source>
</evidence>
<dbReference type="EMBL" id="CP015402">
    <property type="protein sequence ID" value="ANU62837.1"/>
    <property type="molecule type" value="Genomic_DNA"/>
</dbReference>
<reference evidence="5" key="1">
    <citation type="submission" date="2016-04" db="EMBL/GenBank/DDBJ databases">
        <title>Complete Genome Sequences of Twelve Strains of a Stable Defined Moderately Diverse Mouse Microbiota 2 (sDMDMm2).</title>
        <authorList>
            <person name="Uchimura Y."/>
            <person name="Wyss M."/>
            <person name="Brugiroux S."/>
            <person name="Limenitakis J.P."/>
            <person name="Stecher B."/>
            <person name="McCoy K.D."/>
            <person name="Macpherson A.J."/>
        </authorList>
    </citation>
    <scope>NUCLEOTIDE SEQUENCE [LARGE SCALE GENOMIC DNA]</scope>
    <source>
        <strain evidence="3 5">YL27</strain>
    </source>
</reference>
<dbReference type="InterPro" id="IPR002559">
    <property type="entry name" value="Transposase_11"/>
</dbReference>
<dbReference type="EMBL" id="CP015402">
    <property type="protein sequence ID" value="ANU64014.1"/>
    <property type="molecule type" value="Genomic_DNA"/>
</dbReference>
<dbReference type="GO" id="GO:0006313">
    <property type="term" value="P:DNA transposition"/>
    <property type="evidence" value="ECO:0007669"/>
    <property type="project" value="InterPro"/>
</dbReference>
<dbReference type="GeneID" id="65537202"/>
<evidence type="ECO:0000313" key="3">
    <source>
        <dbReference type="EMBL" id="ANU63269.1"/>
    </source>
</evidence>
<reference evidence="2" key="2">
    <citation type="submission" date="2017-04" db="EMBL/GenBank/DDBJ databases">
        <title>Complete Genome Sequences of Twelve Strains of a Stable Defined Moderately Diverse Mouse Microbiota 2 (sDMDMm2).</title>
        <authorList>
            <person name="Uchimura Y."/>
            <person name="Wyss M."/>
            <person name="Brugiroux S."/>
            <person name="Limenitakis J.P."/>
            <person name="Stecher B."/>
            <person name="McCoy K.D."/>
            <person name="Macpherson A.J."/>
        </authorList>
    </citation>
    <scope>NUCLEOTIDE SEQUENCE</scope>
    <source>
        <strain evidence="2">YL27</strain>
    </source>
</reference>
<evidence type="ECO:0000313" key="4">
    <source>
        <dbReference type="EMBL" id="ANU64014.1"/>
    </source>
</evidence>
<gene>
    <name evidence="2" type="ORF">A4V02_03260</name>
    <name evidence="3" type="ORF">A4V02_05715</name>
    <name evidence="4" type="ORF">A4V02_10010</name>
</gene>
<dbReference type="AlphaFoldDB" id="A0A1B1S7R9"/>
<keyword evidence="5" id="KW-1185">Reference proteome</keyword>
<evidence type="ECO:0000259" key="1">
    <source>
        <dbReference type="Pfam" id="PF01609"/>
    </source>
</evidence>
<dbReference type="SUPFAM" id="SSF53098">
    <property type="entry name" value="Ribonuclease H-like"/>
    <property type="match status" value="1"/>
</dbReference>
<dbReference type="STRING" id="1796646.A4V02_03260"/>
<dbReference type="KEGG" id="pary:A4V02_10010"/>
<dbReference type="RefSeq" id="WP_068960215.1">
    <property type="nucleotide sequence ID" value="NZ_CP015402.2"/>
</dbReference>
<dbReference type="Pfam" id="PF01609">
    <property type="entry name" value="DDE_Tnp_1"/>
    <property type="match status" value="1"/>
</dbReference>
<accession>A0A1Z2XJN5</accession>
<organism evidence="2 5">
    <name type="scientific">Muribaculum intestinale</name>
    <dbReference type="NCBI Taxonomy" id="1796646"/>
    <lineage>
        <taxon>Bacteria</taxon>
        <taxon>Pseudomonadati</taxon>
        <taxon>Bacteroidota</taxon>
        <taxon>Bacteroidia</taxon>
        <taxon>Bacteroidales</taxon>
        <taxon>Muribaculaceae</taxon>
        <taxon>Muribaculum</taxon>
    </lineage>
</organism>